<dbReference type="SUPFAM" id="SSF52467">
    <property type="entry name" value="DHS-like NAD/FAD-binding domain"/>
    <property type="match status" value="1"/>
</dbReference>
<dbReference type="Gene3D" id="3.40.50.620">
    <property type="entry name" value="HUPs"/>
    <property type="match status" value="1"/>
</dbReference>
<dbReference type="AlphaFoldDB" id="A0A0F9DUY1"/>
<sequence length="239" mass="24675">MPSGVLVFGEAVEGGGELAPVTGELLGAAKSLGGPVTCVLLGAGVEGLAKECGALGADKVIVVDDEVLKDYQGDAYVHVGERICKEADPSVVLFGQTTIGRDMAPRLAARLGTAVAMDCVELSLDGEKLRASRSCYGGSARARYTINGTPQIATLRAKVYDPPERDDSRQAEVAKQSADVSADAIRTRIVSRRKEEVEGVRLEDAPVVVSGGRGLGGPEGFQPLEELAGILGGAVGATR</sequence>
<reference evidence="3" key="1">
    <citation type="journal article" date="2015" name="Nature">
        <title>Complex archaea that bridge the gap between prokaryotes and eukaryotes.</title>
        <authorList>
            <person name="Spang A."/>
            <person name="Saw J.H."/>
            <person name="Jorgensen S.L."/>
            <person name="Zaremba-Niedzwiedzka K."/>
            <person name="Martijn J."/>
            <person name="Lind A.E."/>
            <person name="van Eijk R."/>
            <person name="Schleper C."/>
            <person name="Guy L."/>
            <person name="Ettema T.J."/>
        </authorList>
    </citation>
    <scope>NUCLEOTIDE SEQUENCE</scope>
</reference>
<evidence type="ECO:0000313" key="3">
    <source>
        <dbReference type="EMBL" id="KKL21476.1"/>
    </source>
</evidence>
<name>A0A0F9DUY1_9ZZZZ</name>
<dbReference type="SUPFAM" id="SSF52402">
    <property type="entry name" value="Adenine nucleotide alpha hydrolases-like"/>
    <property type="match status" value="1"/>
</dbReference>
<protein>
    <recommendedName>
        <fullName evidence="2">Electron transfer flavoprotein alpha/beta-subunit N-terminal domain-containing protein</fullName>
    </recommendedName>
</protein>
<dbReference type="CDD" id="cd01715">
    <property type="entry name" value="ETF_alpha"/>
    <property type="match status" value="1"/>
</dbReference>
<feature type="domain" description="Electron transfer flavoprotein alpha/beta-subunit N-terminal" evidence="2">
    <location>
        <begin position="5"/>
        <end position="197"/>
    </location>
</feature>
<dbReference type="SMART" id="SM00893">
    <property type="entry name" value="ETF"/>
    <property type="match status" value="1"/>
</dbReference>
<dbReference type="Gene3D" id="3.40.50.1220">
    <property type="entry name" value="TPP-binding domain"/>
    <property type="match status" value="1"/>
</dbReference>
<organism evidence="3">
    <name type="scientific">marine sediment metagenome</name>
    <dbReference type="NCBI Taxonomy" id="412755"/>
    <lineage>
        <taxon>unclassified sequences</taxon>
        <taxon>metagenomes</taxon>
        <taxon>ecological metagenomes</taxon>
    </lineage>
</organism>
<dbReference type="PANTHER" id="PTHR43153:SF1">
    <property type="entry name" value="ELECTRON TRANSFER FLAVOPROTEIN SUBUNIT ALPHA, MITOCHONDRIAL"/>
    <property type="match status" value="1"/>
</dbReference>
<dbReference type="GO" id="GO:0050660">
    <property type="term" value="F:flavin adenine dinucleotide binding"/>
    <property type="evidence" value="ECO:0007669"/>
    <property type="project" value="InterPro"/>
</dbReference>
<proteinExistence type="inferred from homology"/>
<dbReference type="GO" id="GO:0009055">
    <property type="term" value="F:electron transfer activity"/>
    <property type="evidence" value="ECO:0007669"/>
    <property type="project" value="InterPro"/>
</dbReference>
<dbReference type="Pfam" id="PF01012">
    <property type="entry name" value="ETF"/>
    <property type="match status" value="1"/>
</dbReference>
<dbReference type="InterPro" id="IPR014730">
    <property type="entry name" value="ETF_a/b_N"/>
</dbReference>
<dbReference type="PANTHER" id="PTHR43153">
    <property type="entry name" value="ELECTRON TRANSFER FLAVOPROTEIN ALPHA"/>
    <property type="match status" value="1"/>
</dbReference>
<gene>
    <name evidence="3" type="ORF">LCGC14_2445090</name>
</gene>
<dbReference type="InterPro" id="IPR033947">
    <property type="entry name" value="ETF_alpha_N"/>
</dbReference>
<comment type="similarity">
    <text evidence="1">Belongs to the ETF alpha-subunit/FixB family.</text>
</comment>
<evidence type="ECO:0000256" key="1">
    <source>
        <dbReference type="ARBA" id="ARBA00005817"/>
    </source>
</evidence>
<comment type="caution">
    <text evidence="3">The sequence shown here is derived from an EMBL/GenBank/DDBJ whole genome shotgun (WGS) entry which is preliminary data.</text>
</comment>
<dbReference type="InterPro" id="IPR001308">
    <property type="entry name" value="ETF_a/FixB"/>
</dbReference>
<dbReference type="InterPro" id="IPR014729">
    <property type="entry name" value="Rossmann-like_a/b/a_fold"/>
</dbReference>
<dbReference type="Pfam" id="PF00766">
    <property type="entry name" value="ETF_alpha"/>
    <property type="match status" value="1"/>
</dbReference>
<dbReference type="InterPro" id="IPR014731">
    <property type="entry name" value="ETF_asu_C"/>
</dbReference>
<accession>A0A0F9DUY1</accession>
<dbReference type="InterPro" id="IPR029035">
    <property type="entry name" value="DHS-like_NAD/FAD-binding_dom"/>
</dbReference>
<dbReference type="EMBL" id="LAZR01037717">
    <property type="protein sequence ID" value="KKL21476.1"/>
    <property type="molecule type" value="Genomic_DNA"/>
</dbReference>
<feature type="non-terminal residue" evidence="3">
    <location>
        <position position="239"/>
    </location>
</feature>
<evidence type="ECO:0000259" key="2">
    <source>
        <dbReference type="SMART" id="SM00893"/>
    </source>
</evidence>
<dbReference type="GO" id="GO:0033539">
    <property type="term" value="P:fatty acid beta-oxidation using acyl-CoA dehydrogenase"/>
    <property type="evidence" value="ECO:0007669"/>
    <property type="project" value="TreeGrafter"/>
</dbReference>